<dbReference type="OrthoDB" id="674604at2759"/>
<organism evidence="6 7">
    <name type="scientific">Brachionus plicatilis</name>
    <name type="common">Marine rotifer</name>
    <name type="synonym">Brachionus muelleri</name>
    <dbReference type="NCBI Taxonomy" id="10195"/>
    <lineage>
        <taxon>Eukaryota</taxon>
        <taxon>Metazoa</taxon>
        <taxon>Spiralia</taxon>
        <taxon>Gnathifera</taxon>
        <taxon>Rotifera</taxon>
        <taxon>Eurotatoria</taxon>
        <taxon>Monogononta</taxon>
        <taxon>Pseudotrocha</taxon>
        <taxon>Ploima</taxon>
        <taxon>Brachionidae</taxon>
        <taxon>Brachionus</taxon>
    </lineage>
</organism>
<dbReference type="InterPro" id="IPR015943">
    <property type="entry name" value="WD40/YVTN_repeat-like_dom_sf"/>
</dbReference>
<name>A0A3M7T0V9_BRAPC</name>
<gene>
    <name evidence="6" type="ORF">BpHYR1_052773</name>
</gene>
<feature type="domain" description="Caspase family p20" evidence="5">
    <location>
        <begin position="11"/>
        <end position="126"/>
    </location>
</feature>
<keyword evidence="3" id="KW-0677">Repeat</keyword>
<feature type="repeat" description="WD" evidence="4">
    <location>
        <begin position="259"/>
        <end position="285"/>
    </location>
</feature>
<evidence type="ECO:0000259" key="5">
    <source>
        <dbReference type="PROSITE" id="PS50208"/>
    </source>
</evidence>
<protein>
    <recommendedName>
        <fullName evidence="5">Caspase family p20 domain-containing protein</fullName>
    </recommendedName>
</protein>
<reference evidence="6 7" key="1">
    <citation type="journal article" date="2018" name="Sci. Rep.">
        <title>Genomic signatures of local adaptation to the degree of environmental predictability in rotifers.</title>
        <authorList>
            <person name="Franch-Gras L."/>
            <person name="Hahn C."/>
            <person name="Garcia-Roger E.M."/>
            <person name="Carmona M.J."/>
            <person name="Serra M."/>
            <person name="Gomez A."/>
        </authorList>
    </citation>
    <scope>NUCLEOTIDE SEQUENCE [LARGE SCALE GENOMIC DNA]</scope>
    <source>
        <strain evidence="6">HYR1</strain>
    </source>
</reference>
<dbReference type="PROSITE" id="PS50294">
    <property type="entry name" value="WD_REPEATS_REGION"/>
    <property type="match status" value="4"/>
</dbReference>
<evidence type="ECO:0000256" key="4">
    <source>
        <dbReference type="PROSITE-ProRule" id="PRU00221"/>
    </source>
</evidence>
<feature type="repeat" description="WD" evidence="4">
    <location>
        <begin position="408"/>
        <end position="448"/>
    </location>
</feature>
<keyword evidence="2 4" id="KW-0853">WD repeat</keyword>
<dbReference type="Pfam" id="PF00400">
    <property type="entry name" value="WD40"/>
    <property type="match status" value="7"/>
</dbReference>
<accession>A0A3M7T0V9</accession>
<dbReference type="InterPro" id="IPR001680">
    <property type="entry name" value="WD40_rpt"/>
</dbReference>
<evidence type="ECO:0000256" key="2">
    <source>
        <dbReference type="ARBA" id="ARBA00022574"/>
    </source>
</evidence>
<dbReference type="PRINTS" id="PR00376">
    <property type="entry name" value="IL1BCENZYME"/>
</dbReference>
<comment type="similarity">
    <text evidence="1">Belongs to the peptidase C14A family.</text>
</comment>
<dbReference type="Pfam" id="PF00656">
    <property type="entry name" value="Peptidase_C14"/>
    <property type="match status" value="1"/>
</dbReference>
<feature type="repeat" description="WD" evidence="4">
    <location>
        <begin position="367"/>
        <end position="398"/>
    </location>
</feature>
<dbReference type="SUPFAM" id="SSF50978">
    <property type="entry name" value="WD40 repeat-like"/>
    <property type="match status" value="1"/>
</dbReference>
<dbReference type="SUPFAM" id="SSF52129">
    <property type="entry name" value="Caspase-like"/>
    <property type="match status" value="1"/>
</dbReference>
<dbReference type="Gene3D" id="3.40.50.1460">
    <property type="match status" value="1"/>
</dbReference>
<dbReference type="GO" id="GO:0005634">
    <property type="term" value="C:nucleus"/>
    <property type="evidence" value="ECO:0007669"/>
    <property type="project" value="TreeGrafter"/>
</dbReference>
<dbReference type="EMBL" id="REGN01000477">
    <property type="protein sequence ID" value="RNA41661.1"/>
    <property type="molecule type" value="Genomic_DNA"/>
</dbReference>
<proteinExistence type="inferred from homology"/>
<dbReference type="PANTHER" id="PTHR19849:SF1">
    <property type="entry name" value="F-BOX_WD REPEAT-CONTAINING PROTEIN 7"/>
    <property type="match status" value="1"/>
</dbReference>
<evidence type="ECO:0000313" key="7">
    <source>
        <dbReference type="Proteomes" id="UP000276133"/>
    </source>
</evidence>
<dbReference type="PANTHER" id="PTHR19849">
    <property type="entry name" value="PHOSPHOLIPASE A-2-ACTIVATING PROTEIN"/>
    <property type="match status" value="1"/>
</dbReference>
<dbReference type="CDD" id="cd00200">
    <property type="entry name" value="WD40"/>
    <property type="match status" value="1"/>
</dbReference>
<dbReference type="PRINTS" id="PR00320">
    <property type="entry name" value="GPROTEINBRPT"/>
</dbReference>
<dbReference type="GO" id="GO:0010992">
    <property type="term" value="P:ubiquitin recycling"/>
    <property type="evidence" value="ECO:0007669"/>
    <property type="project" value="TreeGrafter"/>
</dbReference>
<dbReference type="InterPro" id="IPR011600">
    <property type="entry name" value="Pept_C14_caspase"/>
</dbReference>
<dbReference type="InterPro" id="IPR020472">
    <property type="entry name" value="WD40_PAC1"/>
</dbReference>
<dbReference type="Proteomes" id="UP000276133">
    <property type="component" value="Unassembled WGS sequence"/>
</dbReference>
<dbReference type="PROSITE" id="PS50082">
    <property type="entry name" value="WD_REPEATS_2"/>
    <property type="match status" value="5"/>
</dbReference>
<dbReference type="GO" id="GO:0004197">
    <property type="term" value="F:cysteine-type endopeptidase activity"/>
    <property type="evidence" value="ECO:0007669"/>
    <property type="project" value="InterPro"/>
</dbReference>
<dbReference type="GO" id="GO:0043130">
    <property type="term" value="F:ubiquitin binding"/>
    <property type="evidence" value="ECO:0007669"/>
    <property type="project" value="TreeGrafter"/>
</dbReference>
<dbReference type="GO" id="GO:0043161">
    <property type="term" value="P:proteasome-mediated ubiquitin-dependent protein catabolic process"/>
    <property type="evidence" value="ECO:0007669"/>
    <property type="project" value="TreeGrafter"/>
</dbReference>
<dbReference type="STRING" id="10195.A0A3M7T0V9"/>
<dbReference type="SMART" id="SM00115">
    <property type="entry name" value="CASc"/>
    <property type="match status" value="1"/>
</dbReference>
<dbReference type="Gene3D" id="2.130.10.10">
    <property type="entry name" value="YVTN repeat-like/Quinoprotein amine dehydrogenase"/>
    <property type="match status" value="2"/>
</dbReference>
<dbReference type="InterPro" id="IPR001309">
    <property type="entry name" value="Pept_C14_p20"/>
</dbReference>
<feature type="repeat" description="WD" evidence="4">
    <location>
        <begin position="326"/>
        <end position="366"/>
    </location>
</feature>
<sequence length="556" mass="64121">MSEKYDINYWNPGKVLVFADGQFERESKLKYIQSDIGLISRVFGSLNYKIEVFIDLTSDQLRTKILQETREDFTDYSCLVCFFSTHGDLHYINDKNGQNFSILEILLRFLEVESLSDKPKFFFIDAGHASMNMEITSESLFELDSHSKNDILIEYTSTTNYESDSNNEGSLFIQKLCKSIGTNKEGDILEILSTLNSQLMEKNPRQLASFDSSLKKKFFFQNNSNYFFKCAKTISIRIANKDSKDFYNLNEISCLKVIDQNLIAIGSCDRTIKIWDLKNSKWIKSLYNSTKTRIKCIQIIDHRTIASGCFDNTVKIWKNNQCVGILHDHKEWIFCLELIDENLLASGSGDKTIKIWDLKNHKPTQTLNGHGDFVYCLRLISQDVLASGSGDKTVKIWNCINGLCIRTLSEHTGRVLCVEIINQDVLASGSADRTIKIWNWKKSTCLWTLSGHADNIFCLKLIDKETLASGSGDRTIKVWNLKYFKCIQILFGHSEDVLCLDKIDNKTLVSGGKDGEKITFNFFDECLWLINYLKFLIYPKNYTFWTKTNRHRSRKF</sequence>
<evidence type="ECO:0000313" key="6">
    <source>
        <dbReference type="EMBL" id="RNA41661.1"/>
    </source>
</evidence>
<comment type="caution">
    <text evidence="6">The sequence shown here is derived from an EMBL/GenBank/DDBJ whole genome shotgun (WGS) entry which is preliminary data.</text>
</comment>
<evidence type="ECO:0000256" key="1">
    <source>
        <dbReference type="ARBA" id="ARBA00010134"/>
    </source>
</evidence>
<dbReference type="PROSITE" id="PS50208">
    <property type="entry name" value="CASPASE_P20"/>
    <property type="match status" value="1"/>
</dbReference>
<keyword evidence="7" id="KW-1185">Reference proteome</keyword>
<dbReference type="InterPro" id="IPR036322">
    <property type="entry name" value="WD40_repeat_dom_sf"/>
</dbReference>
<dbReference type="InterPro" id="IPR019775">
    <property type="entry name" value="WD40_repeat_CS"/>
</dbReference>
<dbReference type="AlphaFoldDB" id="A0A3M7T0V9"/>
<dbReference type="InterPro" id="IPR015917">
    <property type="entry name" value="Pept_C14A"/>
</dbReference>
<evidence type="ECO:0000256" key="3">
    <source>
        <dbReference type="ARBA" id="ARBA00022737"/>
    </source>
</evidence>
<dbReference type="InterPro" id="IPR029030">
    <property type="entry name" value="Caspase-like_dom_sf"/>
</dbReference>
<feature type="repeat" description="WD" evidence="4">
    <location>
        <begin position="449"/>
        <end position="489"/>
    </location>
</feature>
<dbReference type="PROSITE" id="PS00678">
    <property type="entry name" value="WD_REPEATS_1"/>
    <property type="match status" value="2"/>
</dbReference>
<dbReference type="GO" id="GO:0005737">
    <property type="term" value="C:cytoplasm"/>
    <property type="evidence" value="ECO:0007669"/>
    <property type="project" value="TreeGrafter"/>
</dbReference>
<dbReference type="SMART" id="SM00320">
    <property type="entry name" value="WD40"/>
    <property type="match status" value="7"/>
</dbReference>